<dbReference type="EMBL" id="AVBF01000001">
    <property type="protein sequence ID" value="KGP74722.1"/>
    <property type="molecule type" value="Genomic_DNA"/>
</dbReference>
<keyword evidence="2" id="KW-1185">Reference proteome</keyword>
<dbReference type="AlphaFoldDB" id="A0A0A2TFT9"/>
<gene>
    <name evidence="1" type="ORF">N782_00995</name>
</gene>
<proteinExistence type="predicted"/>
<dbReference type="Proteomes" id="UP000030147">
    <property type="component" value="Unassembled WGS sequence"/>
</dbReference>
<evidence type="ECO:0000313" key="2">
    <source>
        <dbReference type="Proteomes" id="UP000030147"/>
    </source>
</evidence>
<name>A0A0A2TFT9_9BACI</name>
<sequence length="62" mass="7256">MTNRLAGLHFLPLNDMLGAYEFFFAQKKSIFHTGTAHFFSSTMIFYGRWGIRHCINKNNIDQ</sequence>
<evidence type="ECO:0000313" key="1">
    <source>
        <dbReference type="EMBL" id="KGP74722.1"/>
    </source>
</evidence>
<comment type="caution">
    <text evidence="1">The sequence shown here is derived from an EMBL/GenBank/DDBJ whole genome shotgun (WGS) entry which is preliminary data.</text>
</comment>
<reference evidence="1 2" key="1">
    <citation type="journal article" date="2015" name="Stand. Genomic Sci.">
        <title>High quality draft genome sequence of the moderately halophilic bacterium Pontibacillus yanchengensis Y32(T) and comparison among Pontibacillus genomes.</title>
        <authorList>
            <person name="Huang J."/>
            <person name="Qiao Z.X."/>
            <person name="Tang J.W."/>
            <person name="Wang G."/>
        </authorList>
    </citation>
    <scope>NUCLEOTIDE SEQUENCE [LARGE SCALE GENOMIC DNA]</scope>
    <source>
        <strain evidence="1 2">Y32</strain>
    </source>
</reference>
<accession>A0A0A2TFT9</accession>
<protein>
    <submittedName>
        <fullName evidence="1">Uncharacterized protein</fullName>
    </submittedName>
</protein>
<organism evidence="1 2">
    <name type="scientific">Pontibacillus yanchengensis Y32</name>
    <dbReference type="NCBI Taxonomy" id="1385514"/>
    <lineage>
        <taxon>Bacteria</taxon>
        <taxon>Bacillati</taxon>
        <taxon>Bacillota</taxon>
        <taxon>Bacilli</taxon>
        <taxon>Bacillales</taxon>
        <taxon>Bacillaceae</taxon>
        <taxon>Pontibacillus</taxon>
    </lineage>
</organism>